<protein>
    <submittedName>
        <fullName evidence="2">Uncharacterized protein</fullName>
    </submittedName>
</protein>
<evidence type="ECO:0000313" key="2">
    <source>
        <dbReference type="EMBL" id="AXG05665.1"/>
    </source>
</evidence>
<feature type="region of interest" description="Disordered" evidence="1">
    <location>
        <begin position="47"/>
        <end position="101"/>
    </location>
</feature>
<sequence>MPNHTVELGTRELTLLMELVSEAIEEGRYHYPDESALRRMHRKAEAALGTGSGSAVIEESETTAETDDDLGSDELRDSEISYCGPSLDDLLGDSGESEKFR</sequence>
<dbReference type="KEGG" id="haj:DU500_04005"/>
<keyword evidence="3" id="KW-1185">Reference proteome</keyword>
<gene>
    <name evidence="2" type="ORF">DU500_04005</name>
</gene>
<name>A0A345E0E3_9EURY</name>
<feature type="compositionally biased region" description="Acidic residues" evidence="1">
    <location>
        <begin position="58"/>
        <end position="72"/>
    </location>
</feature>
<evidence type="ECO:0000256" key="1">
    <source>
        <dbReference type="SAM" id="MobiDB-lite"/>
    </source>
</evidence>
<dbReference type="Proteomes" id="UP000253273">
    <property type="component" value="Chromosome"/>
</dbReference>
<proteinExistence type="predicted"/>
<accession>A0A345E0E3</accession>
<evidence type="ECO:0000313" key="3">
    <source>
        <dbReference type="Proteomes" id="UP000253273"/>
    </source>
</evidence>
<organism evidence="2 3">
    <name type="scientific">Haloplanus rubicundus</name>
    <dbReference type="NCBI Taxonomy" id="1547898"/>
    <lineage>
        <taxon>Archaea</taxon>
        <taxon>Methanobacteriati</taxon>
        <taxon>Methanobacteriota</taxon>
        <taxon>Stenosarchaea group</taxon>
        <taxon>Halobacteria</taxon>
        <taxon>Halobacteriales</taxon>
        <taxon>Haloferacaceae</taxon>
        <taxon>Haloplanus</taxon>
    </lineage>
</organism>
<reference evidence="2 3" key="1">
    <citation type="submission" date="2018-07" db="EMBL/GenBank/DDBJ databases">
        <title>Genome sequences of Haloplanus sp. CBA1113.</title>
        <authorList>
            <person name="Kim Y.B."/>
            <person name="Roh S.W."/>
        </authorList>
    </citation>
    <scope>NUCLEOTIDE SEQUENCE [LARGE SCALE GENOMIC DNA]</scope>
    <source>
        <strain evidence="2 3">CBA1113</strain>
    </source>
</reference>
<dbReference type="EMBL" id="CP031150">
    <property type="protein sequence ID" value="AXG05665.1"/>
    <property type="molecule type" value="Genomic_DNA"/>
</dbReference>
<dbReference type="AlphaFoldDB" id="A0A345E0E3"/>